<gene>
    <name evidence="2" type="ORF">JL107_08950</name>
</gene>
<name>A0A938YKW4_9ACTN</name>
<dbReference type="InterPro" id="IPR009057">
    <property type="entry name" value="Homeodomain-like_sf"/>
</dbReference>
<feature type="domain" description="BetI-type transcriptional repressor C-terminal" evidence="1">
    <location>
        <begin position="84"/>
        <end position="186"/>
    </location>
</feature>
<dbReference type="Proteomes" id="UP000663801">
    <property type="component" value="Unassembled WGS sequence"/>
</dbReference>
<dbReference type="InterPro" id="IPR036271">
    <property type="entry name" value="Tet_transcr_reg_TetR-rel_C_sf"/>
</dbReference>
<reference evidence="2" key="1">
    <citation type="submission" date="2021-01" db="EMBL/GenBank/DDBJ databases">
        <title>KCTC 19127 draft genome.</title>
        <authorList>
            <person name="An D."/>
        </authorList>
    </citation>
    <scope>NUCLEOTIDE SEQUENCE</scope>
    <source>
        <strain evidence="2">KCTC 19127</strain>
    </source>
</reference>
<dbReference type="Pfam" id="PF13977">
    <property type="entry name" value="TetR_C_6"/>
    <property type="match status" value="1"/>
</dbReference>
<dbReference type="SUPFAM" id="SSF48498">
    <property type="entry name" value="Tetracyclin repressor-like, C-terminal domain"/>
    <property type="match status" value="1"/>
</dbReference>
<protein>
    <submittedName>
        <fullName evidence="2">TetR family transcriptional regulator C-terminal domain-containing protein</fullName>
    </submittedName>
</protein>
<evidence type="ECO:0000313" key="2">
    <source>
        <dbReference type="EMBL" id="MBM9476568.1"/>
    </source>
</evidence>
<dbReference type="RefSeq" id="WP_205256682.1">
    <property type="nucleotide sequence ID" value="NZ_BAAAPV010000004.1"/>
</dbReference>
<organism evidence="2 3">
    <name type="scientific">Nakamurella flavida</name>
    <dbReference type="NCBI Taxonomy" id="363630"/>
    <lineage>
        <taxon>Bacteria</taxon>
        <taxon>Bacillati</taxon>
        <taxon>Actinomycetota</taxon>
        <taxon>Actinomycetes</taxon>
        <taxon>Nakamurellales</taxon>
        <taxon>Nakamurellaceae</taxon>
        <taxon>Nakamurella</taxon>
    </lineage>
</organism>
<evidence type="ECO:0000259" key="1">
    <source>
        <dbReference type="Pfam" id="PF13977"/>
    </source>
</evidence>
<dbReference type="Gene3D" id="1.10.357.10">
    <property type="entry name" value="Tetracycline Repressor, domain 2"/>
    <property type="match status" value="1"/>
</dbReference>
<dbReference type="InterPro" id="IPR039538">
    <property type="entry name" value="BetI_C"/>
</dbReference>
<sequence length="187" mass="20179">MPRVDHDARQVAVGEAAWRVLLREGPRGLSVRSVAAESGLATGSMRRSFPTQASLVAFCLDLVRRRVTGRIQALPTEGEPADIALRMLSELLPLDADRRMEMEVFLALGSLDPGDRELEAALTTAHADLADLCRRLVDALAPDAAERDGRTLHALLDGLALHLVRQPADASGEWAVDVLHGHLDSLG</sequence>
<accession>A0A938YKW4</accession>
<proteinExistence type="predicted"/>
<keyword evidence="3" id="KW-1185">Reference proteome</keyword>
<dbReference type="AlphaFoldDB" id="A0A938YKW4"/>
<evidence type="ECO:0000313" key="3">
    <source>
        <dbReference type="Proteomes" id="UP000663801"/>
    </source>
</evidence>
<dbReference type="SUPFAM" id="SSF46689">
    <property type="entry name" value="Homeodomain-like"/>
    <property type="match status" value="1"/>
</dbReference>
<dbReference type="EMBL" id="JAERWL010000008">
    <property type="protein sequence ID" value="MBM9476568.1"/>
    <property type="molecule type" value="Genomic_DNA"/>
</dbReference>
<comment type="caution">
    <text evidence="2">The sequence shown here is derived from an EMBL/GenBank/DDBJ whole genome shotgun (WGS) entry which is preliminary data.</text>
</comment>